<keyword evidence="7" id="KW-1185">Reference proteome</keyword>
<dbReference type="PANTHER" id="PTHR24058">
    <property type="entry name" value="DUAL SPECIFICITY PROTEIN KINASE"/>
    <property type="match status" value="1"/>
</dbReference>
<evidence type="ECO:0000256" key="6">
    <source>
        <dbReference type="SAM" id="MobiDB-lite"/>
    </source>
</evidence>
<sequence length="118" mass="13434">MLEPEPLFKVYSHDSGLNEAFRLAHMVAILGPPPLDFLKRSATSAKYGDDDGKWKGSVPIPPPTSLESRFTQFDGQRKTKFLDFIRKLLEWDPQQRPSSGDAYMHPWLAEVRGEEDDS</sequence>
<dbReference type="GO" id="GO:0004674">
    <property type="term" value="F:protein serine/threonine kinase activity"/>
    <property type="evidence" value="ECO:0007669"/>
    <property type="project" value="UniProtKB-KW"/>
</dbReference>
<gene>
    <name evidence="8" type="ORF">PgNI_10033</name>
</gene>
<reference evidence="8" key="2">
    <citation type="submission" date="2019-10" db="EMBL/GenBank/DDBJ databases">
        <authorList>
            <consortium name="NCBI Genome Project"/>
        </authorList>
    </citation>
    <scope>NUCLEOTIDE SEQUENCE</scope>
    <source>
        <strain evidence="8">NI907</strain>
    </source>
</reference>
<feature type="region of interest" description="Disordered" evidence="6">
    <location>
        <begin position="46"/>
        <end position="68"/>
    </location>
</feature>
<reference evidence="8" key="1">
    <citation type="journal article" date="2019" name="Mol. Biol. Evol.">
        <title>Blast fungal genomes show frequent chromosomal changes, gene gains and losses, and effector gene turnover.</title>
        <authorList>
            <person name="Gomez Luciano L.B."/>
            <person name="Jason Tsai I."/>
            <person name="Chuma I."/>
            <person name="Tosa Y."/>
            <person name="Chen Y.H."/>
            <person name="Li J.Y."/>
            <person name="Li M.Y."/>
            <person name="Jade Lu M.Y."/>
            <person name="Nakayashiki H."/>
            <person name="Li W.H."/>
        </authorList>
    </citation>
    <scope>NUCLEOTIDE SEQUENCE</scope>
    <source>
        <strain evidence="8">NI907</strain>
    </source>
</reference>
<evidence type="ECO:0000256" key="2">
    <source>
        <dbReference type="ARBA" id="ARBA00022679"/>
    </source>
</evidence>
<accession>A0A6P8ATK4</accession>
<evidence type="ECO:0000313" key="7">
    <source>
        <dbReference type="Proteomes" id="UP000515153"/>
    </source>
</evidence>
<dbReference type="AlphaFoldDB" id="A0A6P8ATK4"/>
<dbReference type="SUPFAM" id="SSF56112">
    <property type="entry name" value="Protein kinase-like (PK-like)"/>
    <property type="match status" value="1"/>
</dbReference>
<dbReference type="GO" id="GO:0005524">
    <property type="term" value="F:ATP binding"/>
    <property type="evidence" value="ECO:0007669"/>
    <property type="project" value="UniProtKB-KW"/>
</dbReference>
<dbReference type="GeneID" id="41964920"/>
<organism evidence="7 8">
    <name type="scientific">Pyricularia grisea</name>
    <name type="common">Crabgrass-specific blast fungus</name>
    <name type="synonym">Magnaporthe grisea</name>
    <dbReference type="NCBI Taxonomy" id="148305"/>
    <lineage>
        <taxon>Eukaryota</taxon>
        <taxon>Fungi</taxon>
        <taxon>Dikarya</taxon>
        <taxon>Ascomycota</taxon>
        <taxon>Pezizomycotina</taxon>
        <taxon>Sordariomycetes</taxon>
        <taxon>Sordariomycetidae</taxon>
        <taxon>Magnaporthales</taxon>
        <taxon>Pyriculariaceae</taxon>
        <taxon>Pyricularia</taxon>
    </lineage>
</organism>
<dbReference type="KEGG" id="pgri:PgNI_10033"/>
<dbReference type="InterPro" id="IPR011009">
    <property type="entry name" value="Kinase-like_dom_sf"/>
</dbReference>
<keyword evidence="2" id="KW-0808">Transferase</keyword>
<evidence type="ECO:0000256" key="3">
    <source>
        <dbReference type="ARBA" id="ARBA00022741"/>
    </source>
</evidence>
<dbReference type="Proteomes" id="UP000515153">
    <property type="component" value="Unplaced"/>
</dbReference>
<dbReference type="Gene3D" id="1.10.510.10">
    <property type="entry name" value="Transferase(Phosphotransferase) domain 1"/>
    <property type="match status" value="1"/>
</dbReference>
<evidence type="ECO:0000256" key="4">
    <source>
        <dbReference type="ARBA" id="ARBA00022777"/>
    </source>
</evidence>
<reference evidence="8" key="3">
    <citation type="submission" date="2025-08" db="UniProtKB">
        <authorList>
            <consortium name="RefSeq"/>
        </authorList>
    </citation>
    <scope>IDENTIFICATION</scope>
    <source>
        <strain evidence="8">NI907</strain>
    </source>
</reference>
<evidence type="ECO:0000313" key="8">
    <source>
        <dbReference type="RefSeq" id="XP_030978246.1"/>
    </source>
</evidence>
<keyword evidence="3" id="KW-0547">Nucleotide-binding</keyword>
<keyword evidence="4" id="KW-0418">Kinase</keyword>
<evidence type="ECO:0000256" key="1">
    <source>
        <dbReference type="ARBA" id="ARBA00022527"/>
    </source>
</evidence>
<proteinExistence type="predicted"/>
<protein>
    <recommendedName>
        <fullName evidence="9">Protein kinase domain-containing protein</fullName>
    </recommendedName>
</protein>
<keyword evidence="1" id="KW-0723">Serine/threonine-protein kinase</keyword>
<dbReference type="RefSeq" id="XP_030978246.1">
    <property type="nucleotide sequence ID" value="XM_031130012.1"/>
</dbReference>
<evidence type="ECO:0000256" key="5">
    <source>
        <dbReference type="ARBA" id="ARBA00022840"/>
    </source>
</evidence>
<dbReference type="InterPro" id="IPR050494">
    <property type="entry name" value="Ser_Thr_dual-spec_kinase"/>
</dbReference>
<name>A0A6P8ATK4_PYRGI</name>
<evidence type="ECO:0008006" key="9">
    <source>
        <dbReference type="Google" id="ProtNLM"/>
    </source>
</evidence>
<keyword evidence="5" id="KW-0067">ATP-binding</keyword>